<protein>
    <submittedName>
        <fullName evidence="6">Dirp</fullName>
    </submittedName>
</protein>
<dbReference type="InterPro" id="IPR010561">
    <property type="entry name" value="LIN-9/ALY1"/>
</dbReference>
<dbReference type="PANTHER" id="PTHR21689">
    <property type="entry name" value="LIN-9"/>
    <property type="match status" value="1"/>
</dbReference>
<dbReference type="SMART" id="SM01135">
    <property type="entry name" value="DIRP"/>
    <property type="match status" value="1"/>
</dbReference>
<reference evidence="6 7" key="1">
    <citation type="submission" date="2015-03" db="EMBL/GenBank/DDBJ databases">
        <title>Draft genome of the nematode, Opisthorchis viverrini.</title>
        <authorList>
            <person name="Mitreva M."/>
        </authorList>
    </citation>
    <scope>NUCLEOTIDE SEQUENCE [LARGE SCALE GENOMIC DNA]</scope>
    <source>
        <strain evidence="6">Khon Kaen</strain>
    </source>
</reference>
<feature type="region of interest" description="Disordered" evidence="4">
    <location>
        <begin position="1"/>
        <end position="26"/>
    </location>
</feature>
<evidence type="ECO:0000313" key="7">
    <source>
        <dbReference type="Proteomes" id="UP000243686"/>
    </source>
</evidence>
<feature type="compositionally biased region" description="Polar residues" evidence="4">
    <location>
        <begin position="7"/>
        <end position="26"/>
    </location>
</feature>
<feature type="region of interest" description="Disordered" evidence="4">
    <location>
        <begin position="480"/>
        <end position="501"/>
    </location>
</feature>
<dbReference type="GO" id="GO:0006351">
    <property type="term" value="P:DNA-templated transcription"/>
    <property type="evidence" value="ECO:0007669"/>
    <property type="project" value="InterPro"/>
</dbReference>
<dbReference type="AlphaFoldDB" id="A0A1S8X105"/>
<comment type="similarity">
    <text evidence="2">Belongs to the lin-9 family.</text>
</comment>
<sequence length="678" mass="76343">MAKPQTEDVSASSHPSPVLRNGTSDEASQSTSCLADKMRQLCNMFKTNKFCEWLGYEWLYSIVDRLEYQHIFSEIFLGPNDFQLILREHFPTLKTRNLRRSHWGIIRRMIGRPRRFSATFLAEERQSVHGKRRNLQYLQQVASTGSLGPMASEHLDSLLNCLPLTTRIPPRLPTGTKLCIRLYSPVQGLFLGVVQESYQTNRHYAVWVTDMIHSADPNSHTAADFSGLRIVPDEDAFPLPNQPLPESLSLSSLRYHFKNNESEKSRSSFTSNYQLSGQYNLNPLCDITNIRPEYENRPTSTSIGPLLSESVCPGDHPLGQNNPTADDSIMISNMKHTSSETAGCPLSVPVPHVPDAQPSTSLLTSLAKICRILEQKRTSVVTLREMNNLAEVKLSEDLNSLTVQFQHSYATLILHLNKLNQDLKYHMDIVLMHVATIPVPTTPYVLSTYDGEIFEAVPVSGASSEYGYVTVVPTQLTETGTAGMTDGLSSHHGPEQPDRAYGSSGIPKSFYDGQFDASCNDPYGQIAQERNLMQLKHLTDWRRRCDDEAQEMVSRIRLYQSRPILDDCRVDLVAKLSSLLIHLCVSTSLLDLRLMTFFFVQNLSDQRMIDQSLTCIDDILREIRACLHPNNLKCFEVTVEHLIGQIIHAVTSPHPINFPASYPSNQTLPQTMYSENLA</sequence>
<dbReference type="Proteomes" id="UP000243686">
    <property type="component" value="Unassembled WGS sequence"/>
</dbReference>
<dbReference type="InterPro" id="IPR033471">
    <property type="entry name" value="DIRP"/>
</dbReference>
<name>A0A1S8X105_OPIVI</name>
<dbReference type="EMBL" id="KV892810">
    <property type="protein sequence ID" value="OON20173.1"/>
    <property type="molecule type" value="Genomic_DNA"/>
</dbReference>
<dbReference type="GO" id="GO:0006357">
    <property type="term" value="P:regulation of transcription by RNA polymerase II"/>
    <property type="evidence" value="ECO:0007669"/>
    <property type="project" value="TreeGrafter"/>
</dbReference>
<dbReference type="InterPro" id="IPR045831">
    <property type="entry name" value="LIN9_C"/>
</dbReference>
<evidence type="ECO:0000256" key="2">
    <source>
        <dbReference type="ARBA" id="ARBA00006732"/>
    </source>
</evidence>
<dbReference type="PANTHER" id="PTHR21689:SF2">
    <property type="entry name" value="PROTEIN LIN-9 HOMOLOG"/>
    <property type="match status" value="1"/>
</dbReference>
<keyword evidence="7" id="KW-1185">Reference proteome</keyword>
<evidence type="ECO:0000259" key="5">
    <source>
        <dbReference type="SMART" id="SM01135"/>
    </source>
</evidence>
<keyword evidence="3" id="KW-0539">Nucleus</keyword>
<accession>A0A1S8X105</accession>
<evidence type="ECO:0000313" key="6">
    <source>
        <dbReference type="EMBL" id="OON20173.1"/>
    </source>
</evidence>
<dbReference type="Pfam" id="PF06584">
    <property type="entry name" value="DIRP"/>
    <property type="match status" value="1"/>
</dbReference>
<dbReference type="Pfam" id="PF19438">
    <property type="entry name" value="LIN9_C"/>
    <property type="match status" value="2"/>
</dbReference>
<dbReference type="GO" id="GO:0017053">
    <property type="term" value="C:transcription repressor complex"/>
    <property type="evidence" value="ECO:0007669"/>
    <property type="project" value="InterPro"/>
</dbReference>
<evidence type="ECO:0000256" key="4">
    <source>
        <dbReference type="SAM" id="MobiDB-lite"/>
    </source>
</evidence>
<evidence type="ECO:0000256" key="3">
    <source>
        <dbReference type="ARBA" id="ARBA00023242"/>
    </source>
</evidence>
<dbReference type="GO" id="GO:0005654">
    <property type="term" value="C:nucleoplasm"/>
    <property type="evidence" value="ECO:0007669"/>
    <property type="project" value="TreeGrafter"/>
</dbReference>
<feature type="non-terminal residue" evidence="6">
    <location>
        <position position="678"/>
    </location>
</feature>
<organism evidence="6 7">
    <name type="scientific">Opisthorchis viverrini</name>
    <name type="common">Southeast Asian liver fluke</name>
    <dbReference type="NCBI Taxonomy" id="6198"/>
    <lineage>
        <taxon>Eukaryota</taxon>
        <taxon>Metazoa</taxon>
        <taxon>Spiralia</taxon>
        <taxon>Lophotrochozoa</taxon>
        <taxon>Platyhelminthes</taxon>
        <taxon>Trematoda</taxon>
        <taxon>Digenea</taxon>
        <taxon>Opisthorchiida</taxon>
        <taxon>Opisthorchiata</taxon>
        <taxon>Opisthorchiidae</taxon>
        <taxon>Opisthorchis</taxon>
    </lineage>
</organism>
<feature type="domain" description="DIRP" evidence="5">
    <location>
        <begin position="59"/>
        <end position="184"/>
    </location>
</feature>
<gene>
    <name evidence="6" type="ORF">X801_03949</name>
</gene>
<comment type="subcellular location">
    <subcellularLocation>
        <location evidence="1">Nucleus</location>
    </subcellularLocation>
</comment>
<dbReference type="GO" id="GO:0051726">
    <property type="term" value="P:regulation of cell cycle"/>
    <property type="evidence" value="ECO:0007669"/>
    <property type="project" value="TreeGrafter"/>
</dbReference>
<proteinExistence type="inferred from homology"/>
<dbReference type="GO" id="GO:0003677">
    <property type="term" value="F:DNA binding"/>
    <property type="evidence" value="ECO:0007669"/>
    <property type="project" value="TreeGrafter"/>
</dbReference>
<evidence type="ECO:0000256" key="1">
    <source>
        <dbReference type="ARBA" id="ARBA00004123"/>
    </source>
</evidence>